<keyword evidence="2" id="KW-0732">Signal</keyword>
<comment type="similarity">
    <text evidence="1 2">Belongs to the outer membrane factor (OMF) (TC 1.B.17) family.</text>
</comment>
<evidence type="ECO:0000256" key="1">
    <source>
        <dbReference type="ARBA" id="ARBA00007613"/>
    </source>
</evidence>
<keyword evidence="5" id="KW-1185">Reference proteome</keyword>
<dbReference type="OrthoDB" id="7181739at2"/>
<keyword evidence="2" id="KW-0472">Membrane</keyword>
<dbReference type="SUPFAM" id="SSF56954">
    <property type="entry name" value="Outer membrane efflux proteins (OEP)"/>
    <property type="match status" value="1"/>
</dbReference>
<name>A0A1M7TK42_9BRAD</name>
<organism evidence="4 5">
    <name type="scientific">Bradyrhizobium erythrophlei</name>
    <dbReference type="NCBI Taxonomy" id="1437360"/>
    <lineage>
        <taxon>Bacteria</taxon>
        <taxon>Pseudomonadati</taxon>
        <taxon>Pseudomonadota</taxon>
        <taxon>Alphaproteobacteria</taxon>
        <taxon>Hyphomicrobiales</taxon>
        <taxon>Nitrobacteraceae</taxon>
        <taxon>Bradyrhizobium</taxon>
    </lineage>
</organism>
<dbReference type="Proteomes" id="UP000184096">
    <property type="component" value="Chromosome I"/>
</dbReference>
<dbReference type="PROSITE" id="PS51257">
    <property type="entry name" value="PROKAR_LIPOPROTEIN"/>
    <property type="match status" value="1"/>
</dbReference>
<dbReference type="PANTHER" id="PTHR30203:SF32">
    <property type="entry name" value="CATION EFFLUX SYSTEM PROTEIN CUSC"/>
    <property type="match status" value="1"/>
</dbReference>
<evidence type="ECO:0000256" key="3">
    <source>
        <dbReference type="SAM" id="MobiDB-lite"/>
    </source>
</evidence>
<protein>
    <submittedName>
        <fullName evidence="4">Efflux transporter, outer membrane factor (OMF) lipoprotein, NodT family</fullName>
    </submittedName>
</protein>
<dbReference type="GO" id="GO:0015562">
    <property type="term" value="F:efflux transmembrane transporter activity"/>
    <property type="evidence" value="ECO:0007669"/>
    <property type="project" value="InterPro"/>
</dbReference>
<dbReference type="PANTHER" id="PTHR30203">
    <property type="entry name" value="OUTER MEMBRANE CATION EFFLUX PROTEIN"/>
    <property type="match status" value="1"/>
</dbReference>
<keyword evidence="2" id="KW-1134">Transmembrane beta strand</keyword>
<dbReference type="Gene3D" id="2.20.200.10">
    <property type="entry name" value="Outer membrane efflux proteins (OEP)"/>
    <property type="match status" value="1"/>
</dbReference>
<dbReference type="InterPro" id="IPR010131">
    <property type="entry name" value="MdtP/NodT-like"/>
</dbReference>
<comment type="subcellular location">
    <subcellularLocation>
        <location evidence="2">Cell membrane</location>
        <topology evidence="2">Lipid-anchor</topology>
    </subcellularLocation>
</comment>
<dbReference type="AlphaFoldDB" id="A0A1M7TK42"/>
<dbReference type="RefSeq" id="WP_072817673.1">
    <property type="nucleotide sequence ID" value="NZ_LT670849.1"/>
</dbReference>
<keyword evidence="2" id="KW-0812">Transmembrane</keyword>
<gene>
    <name evidence="4" type="ORF">SAMN05444170_1926</name>
</gene>
<evidence type="ECO:0000313" key="5">
    <source>
        <dbReference type="Proteomes" id="UP000184096"/>
    </source>
</evidence>
<dbReference type="Gene3D" id="1.20.1600.10">
    <property type="entry name" value="Outer membrane efflux proteins (OEP)"/>
    <property type="match status" value="1"/>
</dbReference>
<sequence>MRVQRLACVVVCAGALAGCALGPEYFTPDAAIPASFTAPPSGQGPQSGGAGPELWQWWRTLHDRQLNELIDLAIQNNIDLKIALDRLQQARLQLIVVGAQAVPQLNGGVGAGTGTGTDETKGRVAQALRDGDNNTGLKKITGVGGLDAEWEIDIFGKIARRIEAQVYTAEALKEARDWVYVVVAADVTRLYFDLRARQDRLQILYRNIEASRKILDLAQTRLDRGLTNELDVLLAKRQVETLQADVEPLKAQIAASAYAIAVLVGDYPENISRRLLRPGAVPRLPARAPAGTPVDLIRRRPDIREAERLLAASVADIGARTAELFPTVAITAGAGGQTGPRSGSTVPIIWIASIGPTLNAPILDFGALDARIEIADYRAHELAGVYKETILTAIQQVDEANSAYQGFRQSLRSLDLALDAARQATRVATERYDRGLTDFLNVLDAERQQFTLEQQRAEIVRLAGDSFVALYKALGGGWPPDEIIPPVRRPDPAVIAAVKRLAQDPPHARPDPPPPGLTP</sequence>
<keyword evidence="2 4" id="KW-0449">Lipoprotein</keyword>
<dbReference type="EMBL" id="LT670849">
    <property type="protein sequence ID" value="SHN71087.1"/>
    <property type="molecule type" value="Genomic_DNA"/>
</dbReference>
<feature type="chain" id="PRO_5011815749" evidence="2">
    <location>
        <begin position="23"/>
        <end position="519"/>
    </location>
</feature>
<evidence type="ECO:0000313" key="4">
    <source>
        <dbReference type="EMBL" id="SHN71087.1"/>
    </source>
</evidence>
<feature type="signal peptide" evidence="2">
    <location>
        <begin position="1"/>
        <end position="22"/>
    </location>
</feature>
<dbReference type="GO" id="GO:0005886">
    <property type="term" value="C:plasma membrane"/>
    <property type="evidence" value="ECO:0007669"/>
    <property type="project" value="UniProtKB-SubCell"/>
</dbReference>
<reference evidence="5" key="1">
    <citation type="submission" date="2016-11" db="EMBL/GenBank/DDBJ databases">
        <authorList>
            <person name="Varghese N."/>
            <person name="Submissions S."/>
        </authorList>
    </citation>
    <scope>NUCLEOTIDE SEQUENCE [LARGE SCALE GENOMIC DNA]</scope>
    <source>
        <strain evidence="5">GAS401</strain>
    </source>
</reference>
<accession>A0A1M7TK42</accession>
<dbReference type="Pfam" id="PF02321">
    <property type="entry name" value="OEP"/>
    <property type="match status" value="2"/>
</dbReference>
<proteinExistence type="inferred from homology"/>
<keyword evidence="2" id="KW-0564">Palmitate</keyword>
<dbReference type="InterPro" id="IPR003423">
    <property type="entry name" value="OMP_efflux"/>
</dbReference>
<dbReference type="NCBIfam" id="TIGR01845">
    <property type="entry name" value="outer_NodT"/>
    <property type="match status" value="1"/>
</dbReference>
<evidence type="ECO:0000256" key="2">
    <source>
        <dbReference type="RuleBase" id="RU362097"/>
    </source>
</evidence>
<feature type="region of interest" description="Disordered" evidence="3">
    <location>
        <begin position="500"/>
        <end position="519"/>
    </location>
</feature>